<dbReference type="AlphaFoldDB" id="A0A212SCV6"/>
<name>A0A212SCV6_RHOAC</name>
<reference evidence="3" key="1">
    <citation type="submission" date="2017-06" db="EMBL/GenBank/DDBJ databases">
        <authorList>
            <person name="Varghese N."/>
            <person name="Submissions S."/>
        </authorList>
    </citation>
    <scope>NUCLEOTIDE SEQUENCE [LARGE SCALE GENOMIC DNA]</scope>
    <source>
        <strain evidence="3">DSM 137</strain>
    </source>
</reference>
<gene>
    <name evidence="2" type="ORF">SAMN06265338_12618</name>
</gene>
<feature type="transmembrane region" description="Helical" evidence="1">
    <location>
        <begin position="35"/>
        <end position="56"/>
    </location>
</feature>
<keyword evidence="1" id="KW-0812">Transmembrane</keyword>
<accession>A0A212SCV6</accession>
<dbReference type="RefSeq" id="WP_088522504.1">
    <property type="nucleotide sequence ID" value="NZ_FYDG01000026.1"/>
</dbReference>
<evidence type="ECO:0000256" key="1">
    <source>
        <dbReference type="SAM" id="Phobius"/>
    </source>
</evidence>
<evidence type="ECO:0000313" key="2">
    <source>
        <dbReference type="EMBL" id="SNB83380.1"/>
    </source>
</evidence>
<protein>
    <submittedName>
        <fullName evidence="2">Uncharacterized protein</fullName>
    </submittedName>
</protein>
<keyword evidence="1" id="KW-1133">Transmembrane helix</keyword>
<organism evidence="2 3">
    <name type="scientific">Rhodoblastus acidophilus</name>
    <name type="common">Rhodopseudomonas acidophila</name>
    <dbReference type="NCBI Taxonomy" id="1074"/>
    <lineage>
        <taxon>Bacteria</taxon>
        <taxon>Pseudomonadati</taxon>
        <taxon>Pseudomonadota</taxon>
        <taxon>Alphaproteobacteria</taxon>
        <taxon>Hyphomicrobiales</taxon>
        <taxon>Rhodoblastaceae</taxon>
        <taxon>Rhodoblastus</taxon>
    </lineage>
</organism>
<keyword evidence="3" id="KW-1185">Reference proteome</keyword>
<keyword evidence="1" id="KW-0472">Membrane</keyword>
<dbReference type="EMBL" id="FYDG01000026">
    <property type="protein sequence ID" value="SNB83380.1"/>
    <property type="molecule type" value="Genomic_DNA"/>
</dbReference>
<proteinExistence type="predicted"/>
<sequence>MNRKTLTKAQQRTLQRLVARDEGRTWPNYLAARRAGYIAGVAVCFMIEWAGMCLGIEADGHMHS</sequence>
<dbReference type="Proteomes" id="UP000198418">
    <property type="component" value="Unassembled WGS sequence"/>
</dbReference>
<evidence type="ECO:0000313" key="3">
    <source>
        <dbReference type="Proteomes" id="UP000198418"/>
    </source>
</evidence>